<dbReference type="AlphaFoldDB" id="A0A2L2LMF7"/>
<keyword evidence="1" id="KW-0614">Plasmid</keyword>
<accession>A0A2L2LMF7</accession>
<evidence type="ECO:0008006" key="3">
    <source>
        <dbReference type="Google" id="ProtNLM"/>
    </source>
</evidence>
<dbReference type="GO" id="GO:0005524">
    <property type="term" value="F:ATP binding"/>
    <property type="evidence" value="ECO:0007669"/>
    <property type="project" value="InterPro"/>
</dbReference>
<evidence type="ECO:0000313" key="2">
    <source>
        <dbReference type="Proteomes" id="UP000237717"/>
    </source>
</evidence>
<dbReference type="GO" id="GO:0006508">
    <property type="term" value="P:proteolysis"/>
    <property type="evidence" value="ECO:0007669"/>
    <property type="project" value="InterPro"/>
</dbReference>
<dbReference type="EMBL" id="CP026928">
    <property type="protein sequence ID" value="AVH45521.1"/>
    <property type="molecule type" value="Genomic_DNA"/>
</dbReference>
<dbReference type="Gene3D" id="1.20.58.760">
    <property type="entry name" value="Peptidase M41"/>
    <property type="match status" value="1"/>
</dbReference>
<proteinExistence type="predicted"/>
<dbReference type="GO" id="GO:0004222">
    <property type="term" value="F:metalloendopeptidase activity"/>
    <property type="evidence" value="ECO:0007669"/>
    <property type="project" value="InterPro"/>
</dbReference>
<dbReference type="SUPFAM" id="SSF140990">
    <property type="entry name" value="FtsH protease domain-like"/>
    <property type="match status" value="1"/>
</dbReference>
<geneLocation type="plasmid" evidence="2">
    <name>pat1d1609b</name>
</geneLocation>
<protein>
    <recommendedName>
        <fullName evidence="3">Peptidase M41 domain-containing protein</fullName>
    </recommendedName>
</protein>
<reference evidence="1 2" key="1">
    <citation type="submission" date="2018-02" db="EMBL/GenBank/DDBJ databases">
        <title>Complete genome sequence of Agrobacterium tumefaciens 1D1609.</title>
        <authorList>
            <person name="Cho S.-T."/>
            <person name="Haryono M."/>
            <person name="Chang H.-H."/>
            <person name="Santos M.N."/>
            <person name="Lai E.-M."/>
            <person name="Kuo C.-H."/>
        </authorList>
    </citation>
    <scope>NUCLEOTIDE SEQUENCE [LARGE SCALE GENOMIC DNA]</scope>
    <source>
        <strain evidence="1 2">1D1609</strain>
        <plasmid evidence="2">Plasmid pat1d1609b</plasmid>
    </source>
</reference>
<dbReference type="Proteomes" id="UP000237717">
    <property type="component" value="Plasmid pAt1D1609b"/>
</dbReference>
<dbReference type="RefSeq" id="WP_104680528.1">
    <property type="nucleotide sequence ID" value="NZ_CP026928.1"/>
</dbReference>
<dbReference type="GO" id="GO:0004176">
    <property type="term" value="F:ATP-dependent peptidase activity"/>
    <property type="evidence" value="ECO:0007669"/>
    <property type="project" value="InterPro"/>
</dbReference>
<organism evidence="1 2">
    <name type="scientific">Agrobacterium tumefaciens</name>
    <dbReference type="NCBI Taxonomy" id="358"/>
    <lineage>
        <taxon>Bacteria</taxon>
        <taxon>Pseudomonadati</taxon>
        <taxon>Pseudomonadota</taxon>
        <taxon>Alphaproteobacteria</taxon>
        <taxon>Hyphomicrobiales</taxon>
        <taxon>Rhizobiaceae</taxon>
        <taxon>Rhizobium/Agrobacterium group</taxon>
        <taxon>Agrobacterium</taxon>
        <taxon>Agrobacterium tumefaciens complex</taxon>
    </lineage>
</organism>
<sequence>MAGMLDRARHEFGHYVSARSLGFRPGDVSAEINGTTGGSASIDTFRPIKSLCEMALFCEDRIKVLYAGVQAEALTGASVDNGKALSLVADTGRGDHAMVQQLANILRNIRYSDIPVEDGVLRMQEDEKRLWNETKALVEANAELICALAKELYDRRAVHSKLAVFSEAELDDHPLLKAL</sequence>
<name>A0A2L2LMF7_AGRTU</name>
<evidence type="ECO:0000313" key="1">
    <source>
        <dbReference type="EMBL" id="AVH45521.1"/>
    </source>
</evidence>
<dbReference type="InterPro" id="IPR037219">
    <property type="entry name" value="Peptidase_M41-like"/>
</dbReference>
<gene>
    <name evidence="1" type="ORF">At1D1609_54900</name>
</gene>